<gene>
    <name evidence="2" type="ORF">B1B_01082</name>
</gene>
<name>T1D500_9ZZZZ</name>
<feature type="domain" description="Transposase IS4-like" evidence="1">
    <location>
        <begin position="158"/>
        <end position="371"/>
    </location>
</feature>
<evidence type="ECO:0000313" key="2">
    <source>
        <dbReference type="EMBL" id="EQD77405.1"/>
    </source>
</evidence>
<dbReference type="AlphaFoldDB" id="T1D500"/>
<dbReference type="PANTHER" id="PTHR34614">
    <property type="match status" value="1"/>
</dbReference>
<proteinExistence type="predicted"/>
<evidence type="ECO:0000259" key="1">
    <source>
        <dbReference type="Pfam" id="PF01609"/>
    </source>
</evidence>
<dbReference type="Pfam" id="PF01609">
    <property type="entry name" value="DDE_Tnp_1"/>
    <property type="match status" value="1"/>
</dbReference>
<dbReference type="GO" id="GO:0004803">
    <property type="term" value="F:transposase activity"/>
    <property type="evidence" value="ECO:0007669"/>
    <property type="project" value="InterPro"/>
</dbReference>
<dbReference type="GO" id="GO:0003677">
    <property type="term" value="F:DNA binding"/>
    <property type="evidence" value="ECO:0007669"/>
    <property type="project" value="InterPro"/>
</dbReference>
<dbReference type="EMBL" id="AUZY01000789">
    <property type="protein sequence ID" value="EQD77405.1"/>
    <property type="molecule type" value="Genomic_DNA"/>
</dbReference>
<organism evidence="2">
    <name type="scientific">mine drainage metagenome</name>
    <dbReference type="NCBI Taxonomy" id="410659"/>
    <lineage>
        <taxon>unclassified sequences</taxon>
        <taxon>metagenomes</taxon>
        <taxon>ecological metagenomes</taxon>
    </lineage>
</organism>
<comment type="caution">
    <text evidence="2">The sequence shown here is derived from an EMBL/GenBank/DDBJ whole genome shotgun (WGS) entry which is preliminary data.</text>
</comment>
<dbReference type="InterPro" id="IPR012337">
    <property type="entry name" value="RNaseH-like_sf"/>
</dbReference>
<feature type="non-terminal residue" evidence="2">
    <location>
        <position position="1"/>
    </location>
</feature>
<dbReference type="InterPro" id="IPR002559">
    <property type="entry name" value="Transposase_11"/>
</dbReference>
<dbReference type="PANTHER" id="PTHR34614:SF2">
    <property type="entry name" value="TRANSPOSASE IS4-LIKE DOMAIN-CONTAINING PROTEIN"/>
    <property type="match status" value="1"/>
</dbReference>
<reference evidence="2" key="1">
    <citation type="submission" date="2013-08" db="EMBL/GenBank/DDBJ databases">
        <authorList>
            <person name="Mendez C."/>
            <person name="Richter M."/>
            <person name="Ferrer M."/>
            <person name="Sanchez J."/>
        </authorList>
    </citation>
    <scope>NUCLEOTIDE SEQUENCE</scope>
</reference>
<dbReference type="SUPFAM" id="SSF53098">
    <property type="entry name" value="Ribonuclease H-like"/>
    <property type="match status" value="1"/>
</dbReference>
<sequence length="447" mass="50747">SLVLGLALNQIVDRQPLYHLHEETLRSPFLEWEGLEPQRVTHEAYQTALMTLSRPLAPGFDNAGLYLQERLNQAWRRGSREPAAVYYDITKQPYFGTECPYAAVGHDGNGNLSNVVGFGLVVSRDHHHPVLCRPLLGSKNDTVGVGETVQFLQGFGYDHLTMVMDRGMVSEENLKVVTEAGYEQLGIVRGWNAEAWSYISRFPREELEQPRFVVERASGAAAYCRSWVAPLFGKRRMRVAVVENPRRTTEEKESRDLAIMTLEKGHPSAERLRQIRKVLGKDVAEKSRGRRGFVVNGKALSEEERGLGRFLLFSTDLSLDAEGMFELYFQRDEIEKVFETMKGELSLGPIRYRRVDRLDAYSTVVYVAYLLWSWAERRLKETWSSAPSEVRKKYPSMTLSQALEFLEGVSWVKFGAGKSIREWATRLTAVQEAILKPLGADKLLPAA</sequence>
<reference evidence="2" key="2">
    <citation type="journal article" date="2014" name="ISME J.">
        <title>Microbial stratification in low pH oxic and suboxic macroscopic growths along an acid mine drainage.</title>
        <authorList>
            <person name="Mendez-Garcia C."/>
            <person name="Mesa V."/>
            <person name="Sprenger R.R."/>
            <person name="Richter M."/>
            <person name="Diez M.S."/>
            <person name="Solano J."/>
            <person name="Bargiela R."/>
            <person name="Golyshina O.V."/>
            <person name="Manteca A."/>
            <person name="Ramos J.L."/>
            <person name="Gallego J.R."/>
            <person name="Llorente I."/>
            <person name="Martins Dos Santos V.A."/>
            <person name="Jensen O.N."/>
            <person name="Pelaez A.I."/>
            <person name="Sanchez J."/>
            <person name="Ferrer M."/>
        </authorList>
    </citation>
    <scope>NUCLEOTIDE SEQUENCE</scope>
</reference>
<protein>
    <submittedName>
        <fullName evidence="2">Transposase IS4 family protein</fullName>
    </submittedName>
</protein>
<accession>T1D500</accession>
<dbReference type="GO" id="GO:0006313">
    <property type="term" value="P:DNA transposition"/>
    <property type="evidence" value="ECO:0007669"/>
    <property type="project" value="InterPro"/>
</dbReference>